<dbReference type="InterPro" id="IPR009734">
    <property type="entry name" value="Myoviridae_GpU"/>
</dbReference>
<dbReference type="Proteomes" id="UP000016201">
    <property type="component" value="Unassembled WGS sequence"/>
</dbReference>
<dbReference type="InterPro" id="IPR016912">
    <property type="entry name" value="Phage_P2_GpU"/>
</dbReference>
<dbReference type="PATRIC" id="fig|1120927.3.peg.2047"/>
<dbReference type="AlphaFoldDB" id="R9AYF8"/>
<evidence type="ECO:0000313" key="2">
    <source>
        <dbReference type="Proteomes" id="UP000016201"/>
    </source>
</evidence>
<protein>
    <submittedName>
        <fullName evidence="1">Uncharacterized protein</fullName>
    </submittedName>
</protein>
<keyword evidence="2" id="KW-1185">Reference proteome</keyword>
<name>R9AYF8_9GAMM</name>
<dbReference type="eggNOG" id="COG3499">
    <property type="taxonomic scope" value="Bacteria"/>
</dbReference>
<proteinExistence type="predicted"/>
<gene>
    <name evidence="1" type="ORF">I593_02110</name>
</gene>
<dbReference type="EMBL" id="AQFM01000037">
    <property type="protein sequence ID" value="EOR07223.1"/>
    <property type="molecule type" value="Genomic_DNA"/>
</dbReference>
<reference evidence="1 2" key="1">
    <citation type="submission" date="2013-03" db="EMBL/GenBank/DDBJ databases">
        <title>The Genome Sequence of Acinetobacter tandoii CIP 107469.</title>
        <authorList>
            <consortium name="The Broad Institute Genome Sequencing Platform"/>
            <consortium name="The Broad Institute Genome Sequencing Center for Infectious Disease"/>
            <person name="Cerqueira G."/>
            <person name="Feldgarden M."/>
            <person name="Courvalin P."/>
            <person name="Perichon B."/>
            <person name="Grillot-Courvalin C."/>
            <person name="Clermont D."/>
            <person name="Rocha E."/>
            <person name="Yoon E.-J."/>
            <person name="Nemec A."/>
            <person name="Walker B."/>
            <person name="Young S.K."/>
            <person name="Zeng Q."/>
            <person name="Gargeya S."/>
            <person name="Fitzgerald M."/>
            <person name="Haas B."/>
            <person name="Abouelleil A."/>
            <person name="Alvarado L."/>
            <person name="Arachchi H.M."/>
            <person name="Berlin A.M."/>
            <person name="Chapman S.B."/>
            <person name="Dewar J."/>
            <person name="Goldberg J."/>
            <person name="Griggs A."/>
            <person name="Gujja S."/>
            <person name="Hansen M."/>
            <person name="Howarth C."/>
            <person name="Imamovic A."/>
            <person name="Larimer J."/>
            <person name="McCowan C."/>
            <person name="Murphy C."/>
            <person name="Neiman D."/>
            <person name="Pearson M."/>
            <person name="Priest M."/>
            <person name="Roberts A."/>
            <person name="Saif S."/>
            <person name="Shea T."/>
            <person name="Sisk P."/>
            <person name="Sykes S."/>
            <person name="Wortman J."/>
            <person name="Nusbaum C."/>
            <person name="Birren B."/>
        </authorList>
    </citation>
    <scope>NUCLEOTIDE SEQUENCE [LARGE SCALE GENOMIC DNA]</scope>
    <source>
        <strain evidence="1 2">CIP 107469</strain>
    </source>
</reference>
<dbReference type="RefSeq" id="WP_016167163.1">
    <property type="nucleotide sequence ID" value="NZ_JHZG01000017.1"/>
</dbReference>
<dbReference type="PIRSF" id="PIRSF029208">
    <property type="entry name" value="Phage_tail_GPU"/>
    <property type="match status" value="1"/>
</dbReference>
<evidence type="ECO:0000313" key="1">
    <source>
        <dbReference type="EMBL" id="EOR07223.1"/>
    </source>
</evidence>
<dbReference type="OrthoDB" id="1550902at2"/>
<organism evidence="1 2">
    <name type="scientific">Acinetobacter tandoii DSM 14970 = CIP 107469</name>
    <dbReference type="NCBI Taxonomy" id="1120927"/>
    <lineage>
        <taxon>Bacteria</taxon>
        <taxon>Pseudomonadati</taxon>
        <taxon>Pseudomonadota</taxon>
        <taxon>Gammaproteobacteria</taxon>
        <taxon>Moraxellales</taxon>
        <taxon>Moraxellaceae</taxon>
        <taxon>Acinetobacter</taxon>
    </lineage>
</organism>
<comment type="caution">
    <text evidence="1">The sequence shown here is derived from an EMBL/GenBank/DDBJ whole genome shotgun (WGS) entry which is preliminary data.</text>
</comment>
<sequence length="137" mass="15239">MLMCLGQFAFTTDTLTFTEIQRQRSWQYADNAVATGRKKRQFIGSGDDNISLPGLIYQEHGFGNRVALDDLAAMADTGQGFVLVDGSGYLYGVYTIDSIDETKQVLLFNGVPRKIDFTIKLSRVDDDRIEQQTGANT</sequence>
<dbReference type="Pfam" id="PF06995">
    <property type="entry name" value="Phage_P2_GpU"/>
    <property type="match status" value="1"/>
</dbReference>
<accession>R9AYF8</accession>